<name>A0A7X3MSK6_9HYPH</name>
<dbReference type="OrthoDB" id="8019713at2"/>
<dbReference type="RefSeq" id="WP_160884925.1">
    <property type="nucleotide sequence ID" value="NZ_WURB01000008.1"/>
</dbReference>
<evidence type="ECO:0000313" key="1">
    <source>
        <dbReference type="EMBL" id="MXQ12330.1"/>
    </source>
</evidence>
<reference evidence="1 2" key="1">
    <citation type="submission" date="2019-12" db="EMBL/GenBank/DDBJ databases">
        <authorList>
            <person name="Yuan C.-G."/>
        </authorList>
    </citation>
    <scope>NUCLEOTIDE SEQUENCE [LARGE SCALE GENOMIC DNA]</scope>
    <source>
        <strain evidence="1 2">KCTC 23863</strain>
    </source>
</reference>
<sequence>MTDSKDSKTTMTLEPRQVAIVLGMEDGQISRQLFASPEVDAMLDDEHSDIPFHYFLASAFLVRLDQDEDFAADLAEWYDERLQGEAGKADAGK</sequence>
<protein>
    <submittedName>
        <fullName evidence="1">Uncharacterized protein</fullName>
    </submittedName>
</protein>
<keyword evidence="2" id="KW-1185">Reference proteome</keyword>
<dbReference type="EMBL" id="WURB01000008">
    <property type="protein sequence ID" value="MXQ12330.1"/>
    <property type="molecule type" value="Genomic_DNA"/>
</dbReference>
<organism evidence="1 2">
    <name type="scientific">Microvirga makkahensis</name>
    <dbReference type="NCBI Taxonomy" id="1128670"/>
    <lineage>
        <taxon>Bacteria</taxon>
        <taxon>Pseudomonadati</taxon>
        <taxon>Pseudomonadota</taxon>
        <taxon>Alphaproteobacteria</taxon>
        <taxon>Hyphomicrobiales</taxon>
        <taxon>Methylobacteriaceae</taxon>
        <taxon>Microvirga</taxon>
    </lineage>
</organism>
<evidence type="ECO:0000313" key="2">
    <source>
        <dbReference type="Proteomes" id="UP000436483"/>
    </source>
</evidence>
<proteinExistence type="predicted"/>
<dbReference type="Proteomes" id="UP000436483">
    <property type="component" value="Unassembled WGS sequence"/>
</dbReference>
<dbReference type="AlphaFoldDB" id="A0A7X3MSK6"/>
<accession>A0A7X3MSK6</accession>
<reference evidence="1 2" key="2">
    <citation type="submission" date="2020-01" db="EMBL/GenBank/DDBJ databases">
        <title>Microvirga sp. nov., an arsenate reduction bacterium isolated from Tibet hotspring sediments.</title>
        <authorList>
            <person name="Xian W.-D."/>
            <person name="Li W.-J."/>
        </authorList>
    </citation>
    <scope>NUCLEOTIDE SEQUENCE [LARGE SCALE GENOMIC DNA]</scope>
    <source>
        <strain evidence="1 2">KCTC 23863</strain>
    </source>
</reference>
<comment type="caution">
    <text evidence="1">The sequence shown here is derived from an EMBL/GenBank/DDBJ whole genome shotgun (WGS) entry which is preliminary data.</text>
</comment>
<gene>
    <name evidence="1" type="ORF">GR328_12825</name>
</gene>